<reference evidence="1" key="1">
    <citation type="submission" date="2019-09" db="EMBL/GenBank/DDBJ databases">
        <title>Draft genome information of white flower Hibiscus syriacus.</title>
        <authorList>
            <person name="Kim Y.-M."/>
        </authorList>
    </citation>
    <scope>NUCLEOTIDE SEQUENCE [LARGE SCALE GENOMIC DNA]</scope>
    <source>
        <strain evidence="1">YM2019G1</strain>
    </source>
</reference>
<dbReference type="PANTHER" id="PTHR46033">
    <property type="entry name" value="PROTEIN MAIN-LIKE 2"/>
    <property type="match status" value="1"/>
</dbReference>
<evidence type="ECO:0000313" key="1">
    <source>
        <dbReference type="EMBL" id="KAE8691064.1"/>
    </source>
</evidence>
<name>A0A6A2ZGG3_HIBSY</name>
<evidence type="ECO:0000313" key="2">
    <source>
        <dbReference type="Proteomes" id="UP000436088"/>
    </source>
</evidence>
<keyword evidence="2" id="KW-1185">Reference proteome</keyword>
<sequence>MEGGLLHLDGNHISRHFADTEKDRVLDPFIRNLKLVIPSRVLPYLVEAGFGYIECTITLEDIAMRLGLPVDGDVISVISQGSWTTLCRDNLGCVPESFIGGKIPLNWLDANFQELSADASKDEIKMEMCGATDYRRNAIGGCLLLLQSWAWYRLPFLCPVVKNPFVFPLLLRKNHQELPDDLEKIRVLIDQKADTHILLYKGCKRKGQEQVQVQGLVAYWYCSNRVQLINSHPKGGSSRSLTISQISSLASGGSEWSPPEREAHEEHVISIVEGLSEDAAVLLSRTCVPRDMGWRGRLSNARKLPDTT</sequence>
<organism evidence="1 2">
    <name type="scientific">Hibiscus syriacus</name>
    <name type="common">Rose of Sharon</name>
    <dbReference type="NCBI Taxonomy" id="106335"/>
    <lineage>
        <taxon>Eukaryota</taxon>
        <taxon>Viridiplantae</taxon>
        <taxon>Streptophyta</taxon>
        <taxon>Embryophyta</taxon>
        <taxon>Tracheophyta</taxon>
        <taxon>Spermatophyta</taxon>
        <taxon>Magnoliopsida</taxon>
        <taxon>eudicotyledons</taxon>
        <taxon>Gunneridae</taxon>
        <taxon>Pentapetalae</taxon>
        <taxon>rosids</taxon>
        <taxon>malvids</taxon>
        <taxon>Malvales</taxon>
        <taxon>Malvaceae</taxon>
        <taxon>Malvoideae</taxon>
        <taxon>Hibiscus</taxon>
    </lineage>
</organism>
<dbReference type="InterPro" id="IPR044824">
    <property type="entry name" value="MAIN-like"/>
</dbReference>
<dbReference type="GO" id="GO:0010073">
    <property type="term" value="P:meristem maintenance"/>
    <property type="evidence" value="ECO:0007669"/>
    <property type="project" value="InterPro"/>
</dbReference>
<proteinExistence type="predicted"/>
<dbReference type="AlphaFoldDB" id="A0A6A2ZGG3"/>
<protein>
    <recommendedName>
        <fullName evidence="3">Aminotransferase-like plant mobile domain-containing protein</fullName>
    </recommendedName>
</protein>
<dbReference type="PANTHER" id="PTHR46033:SF8">
    <property type="entry name" value="PROTEIN MAINTENANCE OF MERISTEMS-LIKE"/>
    <property type="match status" value="1"/>
</dbReference>
<dbReference type="Proteomes" id="UP000436088">
    <property type="component" value="Unassembled WGS sequence"/>
</dbReference>
<gene>
    <name evidence="1" type="ORF">F3Y22_tig00110893pilonHSYRG01052</name>
</gene>
<accession>A0A6A2ZGG3</accession>
<comment type="caution">
    <text evidence="1">The sequence shown here is derived from an EMBL/GenBank/DDBJ whole genome shotgun (WGS) entry which is preliminary data.</text>
</comment>
<dbReference type="EMBL" id="VEPZ02001150">
    <property type="protein sequence ID" value="KAE8691064.1"/>
    <property type="molecule type" value="Genomic_DNA"/>
</dbReference>
<evidence type="ECO:0008006" key="3">
    <source>
        <dbReference type="Google" id="ProtNLM"/>
    </source>
</evidence>